<organism evidence="1">
    <name type="scientific">uncultured Caudovirales phage</name>
    <dbReference type="NCBI Taxonomy" id="2100421"/>
    <lineage>
        <taxon>Viruses</taxon>
        <taxon>Duplodnaviria</taxon>
        <taxon>Heunggongvirae</taxon>
        <taxon>Uroviricota</taxon>
        <taxon>Caudoviricetes</taxon>
        <taxon>Peduoviridae</taxon>
        <taxon>Maltschvirus</taxon>
        <taxon>Maltschvirus maltsch</taxon>
    </lineage>
</organism>
<name>A0A6J5P0G4_9CAUD</name>
<gene>
    <name evidence="2" type="ORF">UFOVP1603_43</name>
    <name evidence="1" type="ORF">UFOVP833_45</name>
</gene>
<sequence>MRFSNILMAAATQGGGAGYDPIVLAWNAAVIAAGGSVSGARLRIWSTMWAGIRADGDLALIDYALPLCGEDSQSSLIDFIGLRTATAVNSPTFTASQGYAGNGTTSYVNSGFNPSTMGTAYTLNSSFLMIYDRTARTDNAAVNNFGSVNAGATSATVLFPRYLTLSGAAINEISGLATATSPANAKARWWGSRTTSTLTTLYQNTTSFVSSNSTTTVSIPSLNLFIGGRNNNGSLALATTDQHAFAMAGGGLSSAQQGRLDGRVATAMAAIGA</sequence>
<evidence type="ECO:0000313" key="1">
    <source>
        <dbReference type="EMBL" id="CAB4165299.1"/>
    </source>
</evidence>
<evidence type="ECO:0000313" key="2">
    <source>
        <dbReference type="EMBL" id="CAB4218620.1"/>
    </source>
</evidence>
<dbReference type="EMBL" id="LR797475">
    <property type="protein sequence ID" value="CAB4218620.1"/>
    <property type="molecule type" value="Genomic_DNA"/>
</dbReference>
<protein>
    <submittedName>
        <fullName evidence="1">Uncharacterized protein</fullName>
    </submittedName>
</protein>
<proteinExistence type="predicted"/>
<dbReference type="EMBL" id="LR796770">
    <property type="protein sequence ID" value="CAB4165299.1"/>
    <property type="molecule type" value="Genomic_DNA"/>
</dbReference>
<reference evidence="1" key="1">
    <citation type="submission" date="2020-04" db="EMBL/GenBank/DDBJ databases">
        <authorList>
            <person name="Chiriac C."/>
            <person name="Salcher M."/>
            <person name="Ghai R."/>
            <person name="Kavagutti S V."/>
        </authorList>
    </citation>
    <scope>NUCLEOTIDE SEQUENCE</scope>
</reference>
<accession>A0A6J5P0G4</accession>